<feature type="domain" description="ABC transporter TMD0" evidence="3">
    <location>
        <begin position="24"/>
        <end position="154"/>
    </location>
</feature>
<keyword evidence="2" id="KW-0812">Transmembrane</keyword>
<dbReference type="Pfam" id="PF24357">
    <property type="entry name" value="TMD0_ABC"/>
    <property type="match status" value="1"/>
</dbReference>
<feature type="transmembrane region" description="Helical" evidence="2">
    <location>
        <begin position="68"/>
        <end position="89"/>
    </location>
</feature>
<feature type="transmembrane region" description="Helical" evidence="2">
    <location>
        <begin position="132"/>
        <end position="152"/>
    </location>
</feature>
<proteinExistence type="predicted"/>
<dbReference type="Proteomes" id="UP001320420">
    <property type="component" value="Unassembled WGS sequence"/>
</dbReference>
<sequence>MPPATCLSTSDRVFGPRVDPACRAFDFTLLFEDIFFACLPTAVFFSLLPFHITLLAKSPAVCSVTSKLLLGKLATLASVLTAQVILLVLRAQNTAVQTSASLTADALAIVGTASVAWLSYIDHQRSLRPSTLLGLFLSVLVILDTARVRTLWLTGSASGEAAAMAVTLALTVVALLLESTEKRSSVIVEEKRFGAPEEYSGFWTRTAFAWLVTTFRVGYSKVIIQDDLPILDTRLQSNVLYDNLVSTWAQRKQPLSQDIVPD</sequence>
<evidence type="ECO:0000259" key="3">
    <source>
        <dbReference type="Pfam" id="PF24357"/>
    </source>
</evidence>
<feature type="transmembrane region" description="Helical" evidence="2">
    <location>
        <begin position="34"/>
        <end position="56"/>
    </location>
</feature>
<accession>A0AAN9YSS3</accession>
<gene>
    <name evidence="4" type="ORF">SLS62_004761</name>
</gene>
<name>A0AAN9YSS3_9PEZI</name>
<feature type="transmembrane region" description="Helical" evidence="2">
    <location>
        <begin position="101"/>
        <end position="120"/>
    </location>
</feature>
<protein>
    <recommendedName>
        <fullName evidence="3">ABC transporter TMD0 domain-containing protein</fullName>
    </recommendedName>
</protein>
<dbReference type="GO" id="GO:0016020">
    <property type="term" value="C:membrane"/>
    <property type="evidence" value="ECO:0007669"/>
    <property type="project" value="UniProtKB-SubCell"/>
</dbReference>
<feature type="transmembrane region" description="Helical" evidence="2">
    <location>
        <begin position="158"/>
        <end position="177"/>
    </location>
</feature>
<dbReference type="InterPro" id="IPR056227">
    <property type="entry name" value="TMD0_ABC"/>
</dbReference>
<keyword evidence="2" id="KW-0472">Membrane</keyword>
<comment type="caution">
    <text evidence="4">The sequence shown here is derived from an EMBL/GenBank/DDBJ whole genome shotgun (WGS) entry which is preliminary data.</text>
</comment>
<dbReference type="EMBL" id="JAKJXP020000030">
    <property type="protein sequence ID" value="KAK7753242.1"/>
    <property type="molecule type" value="Genomic_DNA"/>
</dbReference>
<evidence type="ECO:0000313" key="4">
    <source>
        <dbReference type="EMBL" id="KAK7753242.1"/>
    </source>
</evidence>
<reference evidence="4 5" key="1">
    <citation type="submission" date="2024-02" db="EMBL/GenBank/DDBJ databases">
        <title>De novo assembly and annotation of 12 fungi associated with fruit tree decline syndrome in Ontario, Canada.</title>
        <authorList>
            <person name="Sulman M."/>
            <person name="Ellouze W."/>
            <person name="Ilyukhin E."/>
        </authorList>
    </citation>
    <scope>NUCLEOTIDE SEQUENCE [LARGE SCALE GENOMIC DNA]</scope>
    <source>
        <strain evidence="4 5">M11/M66-122</strain>
    </source>
</reference>
<dbReference type="AlphaFoldDB" id="A0AAN9YSS3"/>
<keyword evidence="5" id="KW-1185">Reference proteome</keyword>
<comment type="subcellular location">
    <subcellularLocation>
        <location evidence="1">Membrane</location>
        <topology evidence="1">Multi-pass membrane protein</topology>
    </subcellularLocation>
</comment>
<organism evidence="4 5">
    <name type="scientific">Diatrype stigma</name>
    <dbReference type="NCBI Taxonomy" id="117547"/>
    <lineage>
        <taxon>Eukaryota</taxon>
        <taxon>Fungi</taxon>
        <taxon>Dikarya</taxon>
        <taxon>Ascomycota</taxon>
        <taxon>Pezizomycotina</taxon>
        <taxon>Sordariomycetes</taxon>
        <taxon>Xylariomycetidae</taxon>
        <taxon>Xylariales</taxon>
        <taxon>Diatrypaceae</taxon>
        <taxon>Diatrype</taxon>
    </lineage>
</organism>
<keyword evidence="2" id="KW-1133">Transmembrane helix</keyword>
<evidence type="ECO:0000256" key="2">
    <source>
        <dbReference type="SAM" id="Phobius"/>
    </source>
</evidence>
<evidence type="ECO:0000313" key="5">
    <source>
        <dbReference type="Proteomes" id="UP001320420"/>
    </source>
</evidence>
<evidence type="ECO:0000256" key="1">
    <source>
        <dbReference type="ARBA" id="ARBA00004141"/>
    </source>
</evidence>